<feature type="DNA-binding region" description="H-T-H motif" evidence="2">
    <location>
        <begin position="32"/>
        <end position="51"/>
    </location>
</feature>
<dbReference type="PANTHER" id="PTHR43479">
    <property type="entry name" value="ACREF/ENVCD OPERON REPRESSOR-RELATED"/>
    <property type="match status" value="1"/>
</dbReference>
<dbReference type="EMBL" id="CAJVAS010000052">
    <property type="protein sequence ID" value="CAG7650160.1"/>
    <property type="molecule type" value="Genomic_DNA"/>
</dbReference>
<dbReference type="PROSITE" id="PS50977">
    <property type="entry name" value="HTH_TETR_2"/>
    <property type="match status" value="1"/>
</dbReference>
<comment type="caution">
    <text evidence="4">The sequence shown here is derived from an EMBL/GenBank/DDBJ whole genome shotgun (WGS) entry which is preliminary data.</text>
</comment>
<evidence type="ECO:0000313" key="4">
    <source>
        <dbReference type="EMBL" id="CAG7650160.1"/>
    </source>
</evidence>
<dbReference type="InterPro" id="IPR050624">
    <property type="entry name" value="HTH-type_Tx_Regulator"/>
</dbReference>
<dbReference type="RefSeq" id="WP_218095700.1">
    <property type="nucleotide sequence ID" value="NZ_CAJVAS010000052.1"/>
</dbReference>
<name>A0A916NYT7_9BACL</name>
<dbReference type="InterPro" id="IPR039532">
    <property type="entry name" value="TetR_C_Firmicutes"/>
</dbReference>
<evidence type="ECO:0000256" key="1">
    <source>
        <dbReference type="ARBA" id="ARBA00023125"/>
    </source>
</evidence>
<keyword evidence="5" id="KW-1185">Reference proteome</keyword>
<dbReference type="InterPro" id="IPR001647">
    <property type="entry name" value="HTH_TetR"/>
</dbReference>
<protein>
    <recommendedName>
        <fullName evidence="3">HTH tetR-type domain-containing protein</fullName>
    </recommendedName>
</protein>
<accession>A0A916NYT7</accession>
<organism evidence="4 5">
    <name type="scientific">Paenibacillus solanacearum</name>
    <dbReference type="NCBI Taxonomy" id="2048548"/>
    <lineage>
        <taxon>Bacteria</taxon>
        <taxon>Bacillati</taxon>
        <taxon>Bacillota</taxon>
        <taxon>Bacilli</taxon>
        <taxon>Bacillales</taxon>
        <taxon>Paenibacillaceae</taxon>
        <taxon>Paenibacillus</taxon>
    </lineage>
</organism>
<evidence type="ECO:0000313" key="5">
    <source>
        <dbReference type="Proteomes" id="UP000693672"/>
    </source>
</evidence>
<evidence type="ECO:0000259" key="3">
    <source>
        <dbReference type="PROSITE" id="PS50977"/>
    </source>
</evidence>
<reference evidence="4" key="1">
    <citation type="submission" date="2021-06" db="EMBL/GenBank/DDBJ databases">
        <authorList>
            <person name="Criscuolo A."/>
        </authorList>
    </citation>
    <scope>NUCLEOTIDE SEQUENCE</scope>
    <source>
        <strain evidence="4">CIP111600</strain>
    </source>
</reference>
<proteinExistence type="predicted"/>
<feature type="domain" description="HTH tetR-type" evidence="3">
    <location>
        <begin position="9"/>
        <end position="69"/>
    </location>
</feature>
<dbReference type="Proteomes" id="UP000693672">
    <property type="component" value="Unassembled WGS sequence"/>
</dbReference>
<dbReference type="AlphaFoldDB" id="A0A916NYT7"/>
<keyword evidence="1 2" id="KW-0238">DNA-binding</keyword>
<dbReference type="Pfam" id="PF00440">
    <property type="entry name" value="TetR_N"/>
    <property type="match status" value="1"/>
</dbReference>
<evidence type="ECO:0000256" key="2">
    <source>
        <dbReference type="PROSITE-ProRule" id="PRU00335"/>
    </source>
</evidence>
<gene>
    <name evidence="4" type="ORF">PAESOLCIP111_06017</name>
</gene>
<dbReference type="Pfam" id="PF14278">
    <property type="entry name" value="TetR_C_8"/>
    <property type="match status" value="1"/>
</dbReference>
<dbReference type="GO" id="GO:0003677">
    <property type="term" value="F:DNA binding"/>
    <property type="evidence" value="ECO:0007669"/>
    <property type="project" value="UniProtKB-UniRule"/>
</dbReference>
<dbReference type="PANTHER" id="PTHR43479:SF7">
    <property type="entry name" value="TETR-FAMILY TRANSCRIPTIONAL REGULATOR"/>
    <property type="match status" value="1"/>
</dbReference>
<sequence>MDKTDGRVIRTKQMLYEAFLNLIETKGFDAITVRDLTTRAGLNRGTFYLHYEDKYDLLQKMKNEMLSGVEARLVNFDLRVLLNHPTLEEPPQMILDIIQYFYDHSRFFRIMLGPKGDPSYLNELKALMRKHMFNKMSSVQPNEELMMLPREYLIAYLISANLGMVQHWLDSGLKYSPYHMALLLTRVSKLGPLNTVAASIAAEQA</sequence>